<dbReference type="GO" id="GO:0005886">
    <property type="term" value="C:plasma membrane"/>
    <property type="evidence" value="ECO:0007669"/>
    <property type="project" value="TreeGrafter"/>
</dbReference>
<comment type="subcellular location">
    <subcellularLocation>
        <location evidence="1">Membrane</location>
        <topology evidence="1">Multi-pass membrane protein</topology>
    </subcellularLocation>
</comment>
<feature type="transmembrane region" description="Helical" evidence="5">
    <location>
        <begin position="39"/>
        <end position="59"/>
    </location>
</feature>
<protein>
    <submittedName>
        <fullName evidence="6">GAAP-like protein</fullName>
    </submittedName>
</protein>
<evidence type="ECO:0000313" key="6">
    <source>
        <dbReference type="EMBL" id="DAE30348.1"/>
    </source>
</evidence>
<dbReference type="PANTHER" id="PTHR23291">
    <property type="entry name" value="BAX INHIBITOR-RELATED"/>
    <property type="match status" value="1"/>
</dbReference>
<evidence type="ECO:0000256" key="2">
    <source>
        <dbReference type="ARBA" id="ARBA00022692"/>
    </source>
</evidence>
<dbReference type="Pfam" id="PF01027">
    <property type="entry name" value="Bax1-I"/>
    <property type="match status" value="1"/>
</dbReference>
<organism evidence="6">
    <name type="scientific">virus sp. ctiha2</name>
    <dbReference type="NCBI Taxonomy" id="2827299"/>
    <lineage>
        <taxon>Viruses</taxon>
    </lineage>
</organism>
<keyword evidence="2 5" id="KW-0812">Transmembrane</keyword>
<dbReference type="InterPro" id="IPR006214">
    <property type="entry name" value="Bax_inhibitor_1-related"/>
</dbReference>
<dbReference type="PANTHER" id="PTHR23291:SF50">
    <property type="entry name" value="PROTEIN LIFEGUARD 4"/>
    <property type="match status" value="1"/>
</dbReference>
<keyword evidence="3 5" id="KW-1133">Transmembrane helix</keyword>
<feature type="transmembrane region" description="Helical" evidence="5">
    <location>
        <begin position="91"/>
        <end position="115"/>
    </location>
</feature>
<evidence type="ECO:0000256" key="4">
    <source>
        <dbReference type="ARBA" id="ARBA00023136"/>
    </source>
</evidence>
<proteinExistence type="predicted"/>
<dbReference type="EMBL" id="BK059104">
    <property type="protein sequence ID" value="DAE30348.1"/>
    <property type="molecule type" value="Genomic_DNA"/>
</dbReference>
<keyword evidence="4 5" id="KW-0472">Membrane</keyword>
<feature type="transmembrane region" description="Helical" evidence="5">
    <location>
        <begin position="127"/>
        <end position="144"/>
    </location>
</feature>
<accession>A0A8S5RHB3</accession>
<name>A0A8S5RHB3_9VIRU</name>
<evidence type="ECO:0000256" key="5">
    <source>
        <dbReference type="SAM" id="Phobius"/>
    </source>
</evidence>
<evidence type="ECO:0000256" key="1">
    <source>
        <dbReference type="ARBA" id="ARBA00004141"/>
    </source>
</evidence>
<evidence type="ECO:0000256" key="3">
    <source>
        <dbReference type="ARBA" id="ARBA00022989"/>
    </source>
</evidence>
<sequence>MYNKLTDKQYNITIGIILLWGFLVNTIMCVFFQDTFCNLNPTMVLIGYFVVALAGIGMSEFSYNPIVSFIGYNLVVLPVGVVLSICLKDYYMSSIVQAFILTTLITIVLIIVSSIKPEIFLSMGKTLFICLSAVILIEFIMILFGNVPKWWDWIVALLFCGYIGYDWAEAQNNAKTLDNAIDSAVALYLDIINLFLRLLGSSKDDD</sequence>
<feature type="transmembrane region" description="Helical" evidence="5">
    <location>
        <begin position="66"/>
        <end position="85"/>
    </location>
</feature>
<reference evidence="6" key="1">
    <citation type="journal article" date="2021" name="Proc. Natl. Acad. Sci. U.S.A.">
        <title>A Catalog of Tens of Thousands of Viruses from Human Metagenomes Reveals Hidden Associations with Chronic Diseases.</title>
        <authorList>
            <person name="Tisza M.J."/>
            <person name="Buck C.B."/>
        </authorList>
    </citation>
    <scope>NUCLEOTIDE SEQUENCE</scope>
    <source>
        <strain evidence="6">Ctiha2</strain>
    </source>
</reference>
<feature type="transmembrane region" description="Helical" evidence="5">
    <location>
        <begin position="12"/>
        <end position="33"/>
    </location>
</feature>